<name>A0A7J4IST4_9ARCH</name>
<dbReference type="GO" id="GO:0043565">
    <property type="term" value="F:sequence-specific DNA binding"/>
    <property type="evidence" value="ECO:0007669"/>
    <property type="project" value="TreeGrafter"/>
</dbReference>
<dbReference type="EMBL" id="DUFG01000021">
    <property type="protein sequence ID" value="HIH08581.1"/>
    <property type="molecule type" value="Genomic_DNA"/>
</dbReference>
<dbReference type="InterPro" id="IPR036388">
    <property type="entry name" value="WH-like_DNA-bd_sf"/>
</dbReference>
<dbReference type="Gene3D" id="1.10.10.10">
    <property type="entry name" value="Winged helix-like DNA-binding domain superfamily/Winged helix DNA-binding domain"/>
    <property type="match status" value="1"/>
</dbReference>
<feature type="domain" description="Transcription regulator AsnC/Lrp ligand binding" evidence="1">
    <location>
        <begin position="72"/>
        <end position="138"/>
    </location>
</feature>
<dbReference type="InterPro" id="IPR019888">
    <property type="entry name" value="Tscrpt_reg_AsnC-like"/>
</dbReference>
<protein>
    <submittedName>
        <fullName evidence="2">Lrp/AsnC family transcriptional regulator</fullName>
    </submittedName>
</protein>
<dbReference type="Proteomes" id="UP000577419">
    <property type="component" value="Unassembled WGS sequence"/>
</dbReference>
<dbReference type="GO" id="GO:0043200">
    <property type="term" value="P:response to amino acid"/>
    <property type="evidence" value="ECO:0007669"/>
    <property type="project" value="TreeGrafter"/>
</dbReference>
<dbReference type="Pfam" id="PF13412">
    <property type="entry name" value="HTH_24"/>
    <property type="match status" value="1"/>
</dbReference>
<dbReference type="PANTHER" id="PTHR30154">
    <property type="entry name" value="LEUCINE-RESPONSIVE REGULATORY PROTEIN"/>
    <property type="match status" value="1"/>
</dbReference>
<evidence type="ECO:0000313" key="2">
    <source>
        <dbReference type="EMBL" id="HIH08581.1"/>
    </source>
</evidence>
<dbReference type="InterPro" id="IPR036390">
    <property type="entry name" value="WH_DNA-bd_sf"/>
</dbReference>
<proteinExistence type="predicted"/>
<organism evidence="2 3">
    <name type="scientific">Candidatus Iainarchaeum sp</name>
    <dbReference type="NCBI Taxonomy" id="3101447"/>
    <lineage>
        <taxon>Archaea</taxon>
        <taxon>Candidatus Iainarchaeota</taxon>
        <taxon>Candidatus Iainarchaeia</taxon>
        <taxon>Candidatus Iainarchaeales</taxon>
        <taxon>Candidatus Iainarchaeaceae</taxon>
        <taxon>Candidatus Iainarchaeum</taxon>
    </lineage>
</organism>
<accession>A0A7J4IST4</accession>
<dbReference type="SUPFAM" id="SSF46785">
    <property type="entry name" value="Winged helix' DNA-binding domain"/>
    <property type="match status" value="1"/>
</dbReference>
<evidence type="ECO:0000259" key="1">
    <source>
        <dbReference type="Pfam" id="PF01037"/>
    </source>
</evidence>
<dbReference type="AlphaFoldDB" id="A0A7J4IST4"/>
<dbReference type="SMART" id="SM00344">
    <property type="entry name" value="HTH_ASNC"/>
    <property type="match status" value="1"/>
</dbReference>
<dbReference type="InterPro" id="IPR019887">
    <property type="entry name" value="Tscrpt_reg_AsnC/Lrp_C"/>
</dbReference>
<comment type="caution">
    <text evidence="2">The sequence shown here is derived from an EMBL/GenBank/DDBJ whole genome shotgun (WGS) entry which is preliminary data.</text>
</comment>
<dbReference type="GO" id="GO:0005829">
    <property type="term" value="C:cytosol"/>
    <property type="evidence" value="ECO:0007669"/>
    <property type="project" value="TreeGrafter"/>
</dbReference>
<reference evidence="3" key="1">
    <citation type="journal article" date="2020" name="bioRxiv">
        <title>A rank-normalized archaeal taxonomy based on genome phylogeny resolves widespread incomplete and uneven classifications.</title>
        <authorList>
            <person name="Rinke C."/>
            <person name="Chuvochina M."/>
            <person name="Mussig A.J."/>
            <person name="Chaumeil P.-A."/>
            <person name="Waite D.W."/>
            <person name="Whitman W.B."/>
            <person name="Parks D.H."/>
            <person name="Hugenholtz P."/>
        </authorList>
    </citation>
    <scope>NUCLEOTIDE SEQUENCE [LARGE SCALE GENOMIC DNA]</scope>
</reference>
<evidence type="ECO:0000313" key="3">
    <source>
        <dbReference type="Proteomes" id="UP000577419"/>
    </source>
</evidence>
<dbReference type="InterPro" id="IPR011008">
    <property type="entry name" value="Dimeric_a/b-barrel"/>
</dbReference>
<gene>
    <name evidence="2" type="ORF">HA237_04390</name>
</gene>
<dbReference type="Pfam" id="PF01037">
    <property type="entry name" value="AsnC_trans_reg"/>
    <property type="match status" value="1"/>
</dbReference>
<dbReference type="PANTHER" id="PTHR30154:SF34">
    <property type="entry name" value="TRANSCRIPTIONAL REGULATOR AZLB"/>
    <property type="match status" value="1"/>
</dbReference>
<sequence>MVERLSLTDYKILNYLLEHDIQNYNKMSEKVGIPASTIYDRIKSMRRKGFLLRLAPVLDLEALGYRVFAALEVEVHNMRDVDRLKDSLVGNPNVVGLFKMSGNYDLLVLALFKSPTELEELISGLLKRDEVKDVHGNLSIHSYKFSSNPSALKED</sequence>
<dbReference type="SUPFAM" id="SSF54909">
    <property type="entry name" value="Dimeric alpha+beta barrel"/>
    <property type="match status" value="1"/>
</dbReference>
<dbReference type="Gene3D" id="3.30.70.920">
    <property type="match status" value="1"/>
</dbReference>